<sequence length="96" mass="10674">MNIASVPEALLEEAYLLSDQFDEIYSEAYSSARHAGLDDGNARQWANGKARAAFPDIGEAEALIRQEQDYQALANKLAYDATNPDFDPVFDNDIPY</sequence>
<reference evidence="1 2" key="1">
    <citation type="journal article" date="2019" name="J. Gen. Appl. Microbiol.">
        <title>Aerobic degradation of cis-dichloroethene by the marine bacterium Marinobacter salsuginis strain 5N-3.</title>
        <authorList>
            <person name="Inoue Y."/>
            <person name="Fukunaga Y."/>
            <person name="Katsumata H."/>
            <person name="Ohji S."/>
            <person name="Hosoyama A."/>
            <person name="Mori K."/>
            <person name="Ando K."/>
        </authorList>
    </citation>
    <scope>NUCLEOTIDE SEQUENCE [LARGE SCALE GENOMIC DNA]</scope>
    <source>
        <strain evidence="1 2">NBRC 109114</strain>
    </source>
</reference>
<organism evidence="1 2">
    <name type="scientific">Marinobacter salsuginis</name>
    <dbReference type="NCBI Taxonomy" id="418719"/>
    <lineage>
        <taxon>Bacteria</taxon>
        <taxon>Pseudomonadati</taxon>
        <taxon>Pseudomonadota</taxon>
        <taxon>Gammaproteobacteria</taxon>
        <taxon>Pseudomonadales</taxon>
        <taxon>Marinobacteraceae</taxon>
        <taxon>Marinobacter</taxon>
    </lineage>
</organism>
<name>A0A5M3Q1Q6_9GAMM</name>
<proteinExistence type="predicted"/>
<accession>A0A5M3Q1Q6</accession>
<dbReference type="EMBL" id="BGZI01000020">
    <property type="protein sequence ID" value="GBO89184.1"/>
    <property type="molecule type" value="Genomic_DNA"/>
</dbReference>
<comment type="caution">
    <text evidence="1">The sequence shown here is derived from an EMBL/GenBank/DDBJ whole genome shotgun (WGS) entry which is preliminary data.</text>
</comment>
<gene>
    <name evidence="1" type="ORF">MSSD14B_28520</name>
</gene>
<evidence type="ECO:0000313" key="1">
    <source>
        <dbReference type="EMBL" id="GBO89184.1"/>
    </source>
</evidence>
<dbReference type="AlphaFoldDB" id="A0A5M3Q1Q6"/>
<evidence type="ECO:0000313" key="2">
    <source>
        <dbReference type="Proteomes" id="UP000387223"/>
    </source>
</evidence>
<protein>
    <submittedName>
        <fullName evidence="1">Uncharacterized protein</fullName>
    </submittedName>
</protein>
<dbReference type="Proteomes" id="UP000387223">
    <property type="component" value="Unassembled WGS sequence"/>
</dbReference>
<dbReference type="RefSeq" id="WP_136631109.1">
    <property type="nucleotide sequence ID" value="NZ_BGZI01000020.1"/>
</dbReference>